<dbReference type="InterPro" id="IPR009027">
    <property type="entry name" value="Ribosomal_bL9/RNase_H1_N"/>
</dbReference>
<evidence type="ECO:0000313" key="3">
    <source>
        <dbReference type="EMBL" id="RVW47219.1"/>
    </source>
</evidence>
<dbReference type="Pfam" id="PF01693">
    <property type="entry name" value="Cauli_VI"/>
    <property type="match status" value="1"/>
</dbReference>
<feature type="compositionally biased region" description="Polar residues" evidence="1">
    <location>
        <begin position="1"/>
        <end position="23"/>
    </location>
</feature>
<protein>
    <recommendedName>
        <fullName evidence="2">Ribonuclease H1 N-terminal domain-containing protein</fullName>
    </recommendedName>
</protein>
<dbReference type="Proteomes" id="UP000288805">
    <property type="component" value="Unassembled WGS sequence"/>
</dbReference>
<dbReference type="AlphaFoldDB" id="A0A438EHL3"/>
<dbReference type="InterPro" id="IPR037056">
    <property type="entry name" value="RNase_H1_N_sf"/>
</dbReference>
<dbReference type="Gene3D" id="3.40.970.10">
    <property type="entry name" value="Ribonuclease H1, N-terminal domain"/>
    <property type="match status" value="1"/>
</dbReference>
<dbReference type="SUPFAM" id="SSF55658">
    <property type="entry name" value="L9 N-domain-like"/>
    <property type="match status" value="1"/>
</dbReference>
<dbReference type="PANTHER" id="PTHR33639">
    <property type="entry name" value="THIOL-DISULFIDE OXIDOREDUCTASE DCC"/>
    <property type="match status" value="1"/>
</dbReference>
<feature type="domain" description="Ribonuclease H1 N-terminal" evidence="2">
    <location>
        <begin position="37"/>
        <end position="59"/>
    </location>
</feature>
<dbReference type="EMBL" id="QGNW01001287">
    <property type="protein sequence ID" value="RVW47219.1"/>
    <property type="molecule type" value="Genomic_DNA"/>
</dbReference>
<name>A0A438EHL3_VITVI</name>
<accession>A0A438EHL3</accession>
<dbReference type="InterPro" id="IPR052927">
    <property type="entry name" value="DCC_oxidoreductase"/>
</dbReference>
<proteinExistence type="predicted"/>
<evidence type="ECO:0000256" key="1">
    <source>
        <dbReference type="SAM" id="MobiDB-lite"/>
    </source>
</evidence>
<reference evidence="3 4" key="1">
    <citation type="journal article" date="2018" name="PLoS Genet.">
        <title>Population sequencing reveals clonal diversity and ancestral inbreeding in the grapevine cultivar Chardonnay.</title>
        <authorList>
            <person name="Roach M.J."/>
            <person name="Johnson D.L."/>
            <person name="Bohlmann J."/>
            <person name="van Vuuren H.J."/>
            <person name="Jones S.J."/>
            <person name="Pretorius I.S."/>
            <person name="Schmidt S.A."/>
            <person name="Borneman A.R."/>
        </authorList>
    </citation>
    <scope>NUCLEOTIDE SEQUENCE [LARGE SCALE GENOMIC DNA]</scope>
    <source>
        <strain evidence="4">cv. Chardonnay</strain>
        <tissue evidence="3">Leaf</tissue>
    </source>
</reference>
<gene>
    <name evidence="3" type="ORF">CK203_070181</name>
</gene>
<comment type="caution">
    <text evidence="3">The sequence shown here is derived from an EMBL/GenBank/DDBJ whole genome shotgun (WGS) entry which is preliminary data.</text>
</comment>
<dbReference type="PANTHER" id="PTHR33639:SF3">
    <property type="entry name" value="RIBONUCLEASE H1 N-TERMINAL DOMAIN-CONTAINING PROTEIN"/>
    <property type="match status" value="1"/>
</dbReference>
<evidence type="ECO:0000313" key="4">
    <source>
        <dbReference type="Proteomes" id="UP000288805"/>
    </source>
</evidence>
<dbReference type="InterPro" id="IPR011320">
    <property type="entry name" value="RNase_H1_N"/>
</dbReference>
<sequence>MLTRFRVQSYSSRGRGAKSQSQKLESKPVMEEEKDAFFVVRKGDVVGVYKTFSDCQAQVGSSICDPPVSVYKGYYLPKDTEEYLVSRGLRNALYTIRAADLKEDLFGKLMPCAFQVR</sequence>
<evidence type="ECO:0000259" key="2">
    <source>
        <dbReference type="Pfam" id="PF01693"/>
    </source>
</evidence>
<organism evidence="3 4">
    <name type="scientific">Vitis vinifera</name>
    <name type="common">Grape</name>
    <dbReference type="NCBI Taxonomy" id="29760"/>
    <lineage>
        <taxon>Eukaryota</taxon>
        <taxon>Viridiplantae</taxon>
        <taxon>Streptophyta</taxon>
        <taxon>Embryophyta</taxon>
        <taxon>Tracheophyta</taxon>
        <taxon>Spermatophyta</taxon>
        <taxon>Magnoliopsida</taxon>
        <taxon>eudicotyledons</taxon>
        <taxon>Gunneridae</taxon>
        <taxon>Pentapetalae</taxon>
        <taxon>rosids</taxon>
        <taxon>Vitales</taxon>
        <taxon>Vitaceae</taxon>
        <taxon>Viteae</taxon>
        <taxon>Vitis</taxon>
    </lineage>
</organism>
<feature type="region of interest" description="Disordered" evidence="1">
    <location>
        <begin position="1"/>
        <end position="29"/>
    </location>
</feature>